<dbReference type="STRING" id="4795.A0A225V1K7"/>
<dbReference type="OrthoDB" id="128440at2759"/>
<organism evidence="1 2">
    <name type="scientific">Phytophthora megakarya</name>
    <dbReference type="NCBI Taxonomy" id="4795"/>
    <lineage>
        <taxon>Eukaryota</taxon>
        <taxon>Sar</taxon>
        <taxon>Stramenopiles</taxon>
        <taxon>Oomycota</taxon>
        <taxon>Peronosporomycetes</taxon>
        <taxon>Peronosporales</taxon>
        <taxon>Peronosporaceae</taxon>
        <taxon>Phytophthora</taxon>
    </lineage>
</organism>
<dbReference type="InterPro" id="IPR012337">
    <property type="entry name" value="RNaseH-like_sf"/>
</dbReference>
<proteinExistence type="predicted"/>
<accession>A0A225V1K7</accession>
<dbReference type="EMBL" id="NBNE01009030">
    <property type="protein sequence ID" value="OWY98827.1"/>
    <property type="molecule type" value="Genomic_DNA"/>
</dbReference>
<protein>
    <submittedName>
        <fullName evidence="1">Uncharacterized protein</fullName>
    </submittedName>
</protein>
<gene>
    <name evidence="1" type="ORF">PHMEG_00030304</name>
</gene>
<keyword evidence="2" id="KW-1185">Reference proteome</keyword>
<evidence type="ECO:0000313" key="2">
    <source>
        <dbReference type="Proteomes" id="UP000198211"/>
    </source>
</evidence>
<dbReference type="SUPFAM" id="SSF53098">
    <property type="entry name" value="Ribonuclease H-like"/>
    <property type="match status" value="1"/>
</dbReference>
<sequence length="91" mass="10115">MRPVLLSTRTTGEDEQTAEYVDESIGSVIDEINAAVGKSVVIAVTTDSAPLMQKAWESFEEEEKRPIFCNGCSSHALNLIMEEVLHFPRMD</sequence>
<reference evidence="2" key="1">
    <citation type="submission" date="2017-03" db="EMBL/GenBank/DDBJ databases">
        <title>Phytopthora megakarya and P. palmivora, two closely related causual agents of cacao black pod achieved similar genome size and gene model numbers by different mechanisms.</title>
        <authorList>
            <person name="Ali S."/>
            <person name="Shao J."/>
            <person name="Larry D.J."/>
            <person name="Kronmiller B."/>
            <person name="Shen D."/>
            <person name="Strem M.D."/>
            <person name="Melnick R.L."/>
            <person name="Guiltinan M.J."/>
            <person name="Tyler B.M."/>
            <person name="Meinhardt L.W."/>
            <person name="Bailey B.A."/>
        </authorList>
    </citation>
    <scope>NUCLEOTIDE SEQUENCE [LARGE SCALE GENOMIC DNA]</scope>
    <source>
        <strain evidence="2">zdho120</strain>
    </source>
</reference>
<comment type="caution">
    <text evidence="1">The sequence shown here is derived from an EMBL/GenBank/DDBJ whole genome shotgun (WGS) entry which is preliminary data.</text>
</comment>
<evidence type="ECO:0000313" key="1">
    <source>
        <dbReference type="EMBL" id="OWY98827.1"/>
    </source>
</evidence>
<name>A0A225V1K7_9STRA</name>
<dbReference type="Proteomes" id="UP000198211">
    <property type="component" value="Unassembled WGS sequence"/>
</dbReference>
<dbReference type="AlphaFoldDB" id="A0A225V1K7"/>